<dbReference type="EMBL" id="JBBGZA010000001">
    <property type="protein sequence ID" value="MEJ5094924.1"/>
    <property type="molecule type" value="Genomic_DNA"/>
</dbReference>
<dbReference type="PANTHER" id="PTHR40980">
    <property type="entry name" value="PLUG DOMAIN-CONTAINING PROTEIN"/>
    <property type="match status" value="1"/>
</dbReference>
<comment type="similarity">
    <text evidence="4">Belongs to the TonB-dependent receptor family.</text>
</comment>
<evidence type="ECO:0000256" key="1">
    <source>
        <dbReference type="ARBA" id="ARBA00004442"/>
    </source>
</evidence>
<feature type="domain" description="TonB-dependent receptor plug" evidence="7">
    <location>
        <begin position="62"/>
        <end position="173"/>
    </location>
</feature>
<dbReference type="Gene3D" id="2.40.170.20">
    <property type="entry name" value="TonB-dependent receptor, beta-barrel domain"/>
    <property type="match status" value="1"/>
</dbReference>
<dbReference type="InterPro" id="IPR010104">
    <property type="entry name" value="TonB_rcpt_bac"/>
</dbReference>
<dbReference type="InterPro" id="IPR036942">
    <property type="entry name" value="Beta-barrel_TonB_sf"/>
</dbReference>
<dbReference type="Gene3D" id="2.170.130.10">
    <property type="entry name" value="TonB-dependent receptor, plug domain"/>
    <property type="match status" value="1"/>
</dbReference>
<name>A0ABU8Q5B5_9SPHN</name>
<evidence type="ECO:0000313" key="8">
    <source>
        <dbReference type="EMBL" id="MEJ5094924.1"/>
    </source>
</evidence>
<dbReference type="Pfam" id="PF00593">
    <property type="entry name" value="TonB_dep_Rec_b-barrel"/>
    <property type="match status" value="1"/>
</dbReference>
<dbReference type="InterPro" id="IPR037066">
    <property type="entry name" value="Plug_dom_sf"/>
</dbReference>
<feature type="domain" description="TonB-dependent receptor-like beta-barrel" evidence="6">
    <location>
        <begin position="302"/>
        <end position="875"/>
    </location>
</feature>
<organism evidence="8 9">
    <name type="scientific">Sphingomonas molluscorum</name>
    <dbReference type="NCBI Taxonomy" id="418184"/>
    <lineage>
        <taxon>Bacteria</taxon>
        <taxon>Pseudomonadati</taxon>
        <taxon>Pseudomonadota</taxon>
        <taxon>Alphaproteobacteria</taxon>
        <taxon>Sphingomonadales</taxon>
        <taxon>Sphingomonadaceae</taxon>
        <taxon>Sphingomonas</taxon>
    </lineage>
</organism>
<feature type="chain" id="PRO_5046473686" evidence="5">
    <location>
        <begin position="28"/>
        <end position="915"/>
    </location>
</feature>
<evidence type="ECO:0000259" key="7">
    <source>
        <dbReference type="Pfam" id="PF07715"/>
    </source>
</evidence>
<dbReference type="NCBIfam" id="TIGR01782">
    <property type="entry name" value="TonB-Xanth-Caul"/>
    <property type="match status" value="1"/>
</dbReference>
<evidence type="ECO:0000313" key="9">
    <source>
        <dbReference type="Proteomes" id="UP001380365"/>
    </source>
</evidence>
<keyword evidence="3" id="KW-0998">Cell outer membrane</keyword>
<dbReference type="RefSeq" id="WP_132883788.1">
    <property type="nucleotide sequence ID" value="NZ_JBBGZA010000001.1"/>
</dbReference>
<gene>
    <name evidence="8" type="ORF">WH159_10285</name>
</gene>
<dbReference type="InterPro" id="IPR000531">
    <property type="entry name" value="Beta-barrel_TonB"/>
</dbReference>
<comment type="subcellular location">
    <subcellularLocation>
        <location evidence="1 4">Cell outer membrane</location>
    </subcellularLocation>
</comment>
<proteinExistence type="inferred from homology"/>
<keyword evidence="2 4" id="KW-0472">Membrane</keyword>
<sequence length="915" mass="99940">MTKPSLRPLGRPLLLALMLSASSIAYAGAPDPAADVDAEVQRTDNDIVVLGAADRRLVQEEEDAVGTIDVVQTGDVSLRSQTNIADLAKQLPGVSVSVDQARNGSATGEAQFVSIRGFETGFNAYTLDGLRLPQTSGGNTRAISLNLFSPFAIGGIVVDKTPGADKDADSIAGNIDLRTPTAFDFGSSFVRARVLAQAADLALDQGQAGMGGAVGLDMAKRFGSAGQFGVYVAGYYERRASAAESVALQNPYKATVKGETPRENPDSVTADGIQWNFFNNEIERYGASGSLDYRTEALDLFARVNYARYNNTNTQNQTGLRNELVSGQTNPNPGGYDDTGIYRPMGINPAHYFRVEDVEQELVSTQLGGRWKGERVSIGLSGSYADGRLDQPRSHTAAFRGISYIGTPGQTGVAREGLLIDLSDRNWPRAILSPDAAAYVGSLERPQQYYVQTNRSFLSEEKLTFKGEIDWRGDGVLALVKAGGLWERADRKGLTIDDGSLRYRFQTDLYSGTVPGLPLAQFPGETLDSFMGHQTPRPIKLISREAIEEQVSRYVDIDGLSEDILNRGRLSGEETRKAVFATATLRFETENAGTIEVMPGIRWEDNRYTASFWSNTEADSDARFIEAGRKYDHLDPSVLAVWRAPGGWTVRGTARSSYSRPAFNQLAGPTTEERDAITDELISVTRPNPDLKPVSAWNFDLGVEYRTERNRWFQIAAYYKDLKNVIVPTATRTGSGAVDGVIYYQPYNGLGGSAKGIEASFRFALNDWAPADWMGGFGIGGNVTVQDTEVTYQLGEDEIRTSRLPEAPHLIANAELFYEQGPVRANLWYNHTGKRLYNVEDTQPDTYTQGLNELNLGVAFAMTSKIELGLAARNITNEPTYYNTVGASTRYISADRAGGYLKTGRIFQASLTMTM</sequence>
<evidence type="ECO:0000256" key="4">
    <source>
        <dbReference type="RuleBase" id="RU003357"/>
    </source>
</evidence>
<keyword evidence="5" id="KW-0732">Signal</keyword>
<evidence type="ECO:0000256" key="5">
    <source>
        <dbReference type="SAM" id="SignalP"/>
    </source>
</evidence>
<keyword evidence="8" id="KW-0675">Receptor</keyword>
<keyword evidence="4" id="KW-0798">TonB box</keyword>
<dbReference type="Proteomes" id="UP001380365">
    <property type="component" value="Unassembled WGS sequence"/>
</dbReference>
<dbReference type="PANTHER" id="PTHR40980:SF4">
    <property type="entry name" value="TONB-DEPENDENT RECEPTOR-LIKE BETA-BARREL DOMAIN-CONTAINING PROTEIN"/>
    <property type="match status" value="1"/>
</dbReference>
<dbReference type="Pfam" id="PF07715">
    <property type="entry name" value="Plug"/>
    <property type="match status" value="1"/>
</dbReference>
<comment type="caution">
    <text evidence="8">The sequence shown here is derived from an EMBL/GenBank/DDBJ whole genome shotgun (WGS) entry which is preliminary data.</text>
</comment>
<evidence type="ECO:0000256" key="3">
    <source>
        <dbReference type="ARBA" id="ARBA00023237"/>
    </source>
</evidence>
<feature type="signal peptide" evidence="5">
    <location>
        <begin position="1"/>
        <end position="27"/>
    </location>
</feature>
<evidence type="ECO:0000256" key="2">
    <source>
        <dbReference type="ARBA" id="ARBA00023136"/>
    </source>
</evidence>
<accession>A0ABU8Q5B5</accession>
<keyword evidence="9" id="KW-1185">Reference proteome</keyword>
<reference evidence="8 9" key="1">
    <citation type="submission" date="2023-12" db="EMBL/GenBank/DDBJ databases">
        <title>Gut-associated functions are favored during microbiome assembly across C. elegans life.</title>
        <authorList>
            <person name="Zimmermann J."/>
        </authorList>
    </citation>
    <scope>NUCLEOTIDE SEQUENCE [LARGE SCALE GENOMIC DNA]</scope>
    <source>
        <strain evidence="8 9">JUb134</strain>
    </source>
</reference>
<dbReference type="InterPro" id="IPR012910">
    <property type="entry name" value="Plug_dom"/>
</dbReference>
<dbReference type="SUPFAM" id="SSF56935">
    <property type="entry name" value="Porins"/>
    <property type="match status" value="1"/>
</dbReference>
<evidence type="ECO:0000259" key="6">
    <source>
        <dbReference type="Pfam" id="PF00593"/>
    </source>
</evidence>
<protein>
    <submittedName>
        <fullName evidence="8">TonB-dependent receptor</fullName>
    </submittedName>
</protein>